<dbReference type="HOGENOM" id="CLU_2584620_0_0_11"/>
<protein>
    <submittedName>
        <fullName evidence="2">Uncharacterized protein</fullName>
    </submittedName>
</protein>
<accession>Q0RF55</accession>
<reference evidence="2 3" key="1">
    <citation type="journal article" date="2007" name="Genome Res.">
        <title>Genome characteristics of facultatively symbiotic Frankia sp. strains reflect host range and host plant biogeography.</title>
        <authorList>
            <person name="Normand P."/>
            <person name="Lapierre P."/>
            <person name="Tisa L.S."/>
            <person name="Gogarten J.P."/>
            <person name="Alloisio N."/>
            <person name="Bagnarol E."/>
            <person name="Bassi C.A."/>
            <person name="Berry A.M."/>
            <person name="Bickhart D.M."/>
            <person name="Choisne N."/>
            <person name="Couloux A."/>
            <person name="Cournoyer B."/>
            <person name="Cruveiller S."/>
            <person name="Daubin V."/>
            <person name="Demange N."/>
            <person name="Francino M.P."/>
            <person name="Goltsman E."/>
            <person name="Huang Y."/>
            <person name="Kopp O.R."/>
            <person name="Labarre L."/>
            <person name="Lapidus A."/>
            <person name="Lavire C."/>
            <person name="Marechal J."/>
            <person name="Martinez M."/>
            <person name="Mastronunzio J.E."/>
            <person name="Mullin B.C."/>
            <person name="Niemann J."/>
            <person name="Pujic P."/>
            <person name="Rawnsley T."/>
            <person name="Rouy Z."/>
            <person name="Schenowitz C."/>
            <person name="Sellstedt A."/>
            <person name="Tavares F."/>
            <person name="Tomkins J.P."/>
            <person name="Vallenet D."/>
            <person name="Valverde C."/>
            <person name="Wall L.G."/>
            <person name="Wang Y."/>
            <person name="Medigue C."/>
            <person name="Benson D.R."/>
        </authorList>
    </citation>
    <scope>NUCLEOTIDE SEQUENCE [LARGE SCALE GENOMIC DNA]</scope>
    <source>
        <strain evidence="3">DSM 45986 / CECT 9034 / ACN14a</strain>
    </source>
</reference>
<feature type="region of interest" description="Disordered" evidence="1">
    <location>
        <begin position="1"/>
        <end position="80"/>
    </location>
</feature>
<evidence type="ECO:0000256" key="1">
    <source>
        <dbReference type="SAM" id="MobiDB-lite"/>
    </source>
</evidence>
<name>Q0RF55_FRAAA</name>
<sequence>MLRSVAPARSPGSTRRERRRPNHPAATPPDGNNAQRGHHPAATPSNGETIREETTGHRLPIRSRDDATAAPPVLNGRRRS</sequence>
<dbReference type="AlphaFoldDB" id="Q0RF55"/>
<dbReference type="Proteomes" id="UP000000657">
    <property type="component" value="Chromosome"/>
</dbReference>
<evidence type="ECO:0000313" key="2">
    <source>
        <dbReference type="EMBL" id="CAJ63896.1"/>
    </source>
</evidence>
<gene>
    <name evidence="2" type="ordered locus">FRAAL5263</name>
</gene>
<keyword evidence="3" id="KW-1185">Reference proteome</keyword>
<dbReference type="KEGG" id="fal:FRAAL5263"/>
<feature type="compositionally biased region" description="Basic and acidic residues" evidence="1">
    <location>
        <begin position="49"/>
        <end position="67"/>
    </location>
</feature>
<dbReference type="EMBL" id="CT573213">
    <property type="protein sequence ID" value="CAJ63896.1"/>
    <property type="molecule type" value="Genomic_DNA"/>
</dbReference>
<proteinExistence type="predicted"/>
<evidence type="ECO:0000313" key="3">
    <source>
        <dbReference type="Proteomes" id="UP000000657"/>
    </source>
</evidence>
<organism evidence="2 3">
    <name type="scientific">Frankia alni (strain DSM 45986 / CECT 9034 / ACN14a)</name>
    <dbReference type="NCBI Taxonomy" id="326424"/>
    <lineage>
        <taxon>Bacteria</taxon>
        <taxon>Bacillati</taxon>
        <taxon>Actinomycetota</taxon>
        <taxon>Actinomycetes</taxon>
        <taxon>Frankiales</taxon>
        <taxon>Frankiaceae</taxon>
        <taxon>Frankia</taxon>
    </lineage>
</organism>